<accession>A0ABD0M8F5</accession>
<reference evidence="1 2" key="1">
    <citation type="journal article" date="2023" name="Sci. Data">
        <title>Genome assembly of the Korean intertidal mud-creeper Batillaria attramentaria.</title>
        <authorList>
            <person name="Patra A.K."/>
            <person name="Ho P.T."/>
            <person name="Jun S."/>
            <person name="Lee S.J."/>
            <person name="Kim Y."/>
            <person name="Won Y.J."/>
        </authorList>
    </citation>
    <scope>NUCLEOTIDE SEQUENCE [LARGE SCALE GENOMIC DNA]</scope>
    <source>
        <strain evidence="1">Wonlab-2016</strain>
    </source>
</reference>
<comment type="caution">
    <text evidence="1">The sequence shown here is derived from an EMBL/GenBank/DDBJ whole genome shotgun (WGS) entry which is preliminary data.</text>
</comment>
<dbReference type="AlphaFoldDB" id="A0ABD0M8F5"/>
<gene>
    <name evidence="1" type="ORF">BaRGS_00000363</name>
</gene>
<keyword evidence="2" id="KW-1185">Reference proteome</keyword>
<name>A0ABD0M8F5_9CAEN</name>
<dbReference type="Proteomes" id="UP001519460">
    <property type="component" value="Unassembled WGS sequence"/>
</dbReference>
<dbReference type="EMBL" id="JACVVK020000002">
    <property type="protein sequence ID" value="KAK7508124.1"/>
    <property type="molecule type" value="Genomic_DNA"/>
</dbReference>
<protein>
    <submittedName>
        <fullName evidence="1">Uncharacterized protein</fullName>
    </submittedName>
</protein>
<sequence>MYVCWYNYGGQPAVALPQAPAHIPTPTPISAPPAPTVTVPHAPAEYLIPVSPQTQTILTTVGIPRKARESVVICIVLPQLWAPCGPGRLGIDESGLMSMLDGGCRCYSSCIVPMVSGIGAGTEFHLADSCFAKVFLSTGATVVVTGTAHGEEKKEKKVVGHSRGSSLP</sequence>
<proteinExistence type="predicted"/>
<organism evidence="1 2">
    <name type="scientific">Batillaria attramentaria</name>
    <dbReference type="NCBI Taxonomy" id="370345"/>
    <lineage>
        <taxon>Eukaryota</taxon>
        <taxon>Metazoa</taxon>
        <taxon>Spiralia</taxon>
        <taxon>Lophotrochozoa</taxon>
        <taxon>Mollusca</taxon>
        <taxon>Gastropoda</taxon>
        <taxon>Caenogastropoda</taxon>
        <taxon>Sorbeoconcha</taxon>
        <taxon>Cerithioidea</taxon>
        <taxon>Batillariidae</taxon>
        <taxon>Batillaria</taxon>
    </lineage>
</organism>
<evidence type="ECO:0000313" key="1">
    <source>
        <dbReference type="EMBL" id="KAK7508124.1"/>
    </source>
</evidence>
<evidence type="ECO:0000313" key="2">
    <source>
        <dbReference type="Proteomes" id="UP001519460"/>
    </source>
</evidence>